<evidence type="ECO:0000256" key="1">
    <source>
        <dbReference type="SAM" id="Phobius"/>
    </source>
</evidence>
<accession>A0A517LCT2</accession>
<evidence type="ECO:0000313" key="4">
    <source>
        <dbReference type="Proteomes" id="UP000316270"/>
    </source>
</evidence>
<dbReference type="Proteomes" id="UP000316270">
    <property type="component" value="Chromosome 9"/>
</dbReference>
<keyword evidence="1" id="KW-0812">Transmembrane</keyword>
<organism evidence="3 4">
    <name type="scientific">Venturia effusa</name>
    <dbReference type="NCBI Taxonomy" id="50376"/>
    <lineage>
        <taxon>Eukaryota</taxon>
        <taxon>Fungi</taxon>
        <taxon>Dikarya</taxon>
        <taxon>Ascomycota</taxon>
        <taxon>Pezizomycotina</taxon>
        <taxon>Dothideomycetes</taxon>
        <taxon>Pleosporomycetidae</taxon>
        <taxon>Venturiales</taxon>
        <taxon>Venturiaceae</taxon>
        <taxon>Venturia</taxon>
    </lineage>
</organism>
<dbReference type="CDD" id="cd04301">
    <property type="entry name" value="NAT_SF"/>
    <property type="match status" value="1"/>
</dbReference>
<dbReference type="EMBL" id="CP042193">
    <property type="protein sequence ID" value="QDS73449.1"/>
    <property type="molecule type" value="Genomic_DNA"/>
</dbReference>
<dbReference type="Gene3D" id="3.40.630.30">
    <property type="match status" value="1"/>
</dbReference>
<evidence type="ECO:0000313" key="3">
    <source>
        <dbReference type="EMBL" id="QDS73449.1"/>
    </source>
</evidence>
<reference evidence="3 4" key="1">
    <citation type="submission" date="2019-07" db="EMBL/GenBank/DDBJ databases">
        <title>Finished genome of Venturia effusa.</title>
        <authorList>
            <person name="Young C.A."/>
            <person name="Cox M.P."/>
            <person name="Ganley A.R.D."/>
            <person name="David W.J."/>
        </authorList>
    </citation>
    <scope>NUCLEOTIDE SEQUENCE [LARGE SCALE GENOMIC DNA]</scope>
    <source>
        <strain evidence="4">albino</strain>
    </source>
</reference>
<name>A0A517LCT2_9PEZI</name>
<dbReference type="GO" id="GO:0016747">
    <property type="term" value="F:acyltransferase activity, transferring groups other than amino-acyl groups"/>
    <property type="evidence" value="ECO:0007669"/>
    <property type="project" value="InterPro"/>
</dbReference>
<evidence type="ECO:0000259" key="2">
    <source>
        <dbReference type="PROSITE" id="PS51186"/>
    </source>
</evidence>
<dbReference type="AlphaFoldDB" id="A0A517LCT2"/>
<keyword evidence="1" id="KW-0472">Membrane</keyword>
<dbReference type="OrthoDB" id="5343688at2759"/>
<keyword evidence="4" id="KW-1185">Reference proteome</keyword>
<dbReference type="InterPro" id="IPR016181">
    <property type="entry name" value="Acyl_CoA_acyltransferase"/>
</dbReference>
<feature type="transmembrane region" description="Helical" evidence="1">
    <location>
        <begin position="167"/>
        <end position="189"/>
    </location>
</feature>
<sequence>MSRSHILTMVRSATTTATASSGRIEPPANVWKRGHVSRGSVGDKIQVIPGYKTSAAFLSSLGANLRMTDDELFLPSPLNSPSIRGFSEWNHNLPPPSPLTFSSMPSDGSISDIDSDLHTQDGSPSIPLDSIPPLTYEIADDQDDLVDGLKLVADSVAQQRQTASKILIFHPLNLAAYIGFMAVLTQYFYETASDLPLLFTTAAGITMGFLVAVRWLTQGYLNAAEEIDWEWLADDQILITKFGDDIIGALVLRWEKGEGRGNRKKKGRGVIRAWTISLRYRGKGVGAGLLEDAAKAVEKRGGDEIVFADDHANSKRVLYRLYNASFDRNDLRARQALANIVDNIPNFGLRRKY</sequence>
<feature type="domain" description="N-acetyltransferase" evidence="2">
    <location>
        <begin position="197"/>
        <end position="353"/>
    </location>
</feature>
<dbReference type="PROSITE" id="PS51186">
    <property type="entry name" value="GNAT"/>
    <property type="match status" value="1"/>
</dbReference>
<keyword evidence="1" id="KW-1133">Transmembrane helix</keyword>
<feature type="transmembrane region" description="Helical" evidence="1">
    <location>
        <begin position="195"/>
        <end position="216"/>
    </location>
</feature>
<dbReference type="SUPFAM" id="SSF55729">
    <property type="entry name" value="Acyl-CoA N-acyltransferases (Nat)"/>
    <property type="match status" value="1"/>
</dbReference>
<proteinExistence type="predicted"/>
<gene>
    <name evidence="3" type="ORF">FKW77_008808</name>
</gene>
<dbReference type="InterPro" id="IPR000182">
    <property type="entry name" value="GNAT_dom"/>
</dbReference>
<dbReference type="Pfam" id="PF00583">
    <property type="entry name" value="Acetyltransf_1"/>
    <property type="match status" value="1"/>
</dbReference>
<protein>
    <recommendedName>
        <fullName evidence="2">N-acetyltransferase domain-containing protein</fullName>
    </recommendedName>
</protein>